<protein>
    <recommendedName>
        <fullName evidence="3">PA14 domain-containing protein</fullName>
    </recommendedName>
</protein>
<evidence type="ECO:0000256" key="1">
    <source>
        <dbReference type="SAM" id="MobiDB-lite"/>
    </source>
</evidence>
<dbReference type="AlphaFoldDB" id="A0A813L9P3"/>
<proteinExistence type="predicted"/>
<organism evidence="4 5">
    <name type="scientific">Polarella glacialis</name>
    <name type="common">Dinoflagellate</name>
    <dbReference type="NCBI Taxonomy" id="89957"/>
    <lineage>
        <taxon>Eukaryota</taxon>
        <taxon>Sar</taxon>
        <taxon>Alveolata</taxon>
        <taxon>Dinophyceae</taxon>
        <taxon>Suessiales</taxon>
        <taxon>Suessiaceae</taxon>
        <taxon>Polarella</taxon>
    </lineage>
</organism>
<feature type="compositionally biased region" description="Basic and acidic residues" evidence="1">
    <location>
        <begin position="657"/>
        <end position="681"/>
    </location>
</feature>
<evidence type="ECO:0000256" key="2">
    <source>
        <dbReference type="SAM" id="SignalP"/>
    </source>
</evidence>
<evidence type="ECO:0000313" key="5">
    <source>
        <dbReference type="Proteomes" id="UP000626109"/>
    </source>
</evidence>
<dbReference type="EMBL" id="CAJNNW010033607">
    <property type="protein sequence ID" value="CAE8719705.1"/>
    <property type="molecule type" value="Genomic_DNA"/>
</dbReference>
<evidence type="ECO:0000313" key="4">
    <source>
        <dbReference type="EMBL" id="CAE8719705.1"/>
    </source>
</evidence>
<feature type="compositionally biased region" description="Low complexity" evidence="1">
    <location>
        <begin position="564"/>
        <end position="577"/>
    </location>
</feature>
<accession>A0A813L9P3</accession>
<gene>
    <name evidence="4" type="ORF">PGLA2088_LOCUS40839</name>
</gene>
<reference evidence="4" key="1">
    <citation type="submission" date="2021-02" db="EMBL/GenBank/DDBJ databases">
        <authorList>
            <person name="Dougan E. K."/>
            <person name="Rhodes N."/>
            <person name="Thang M."/>
            <person name="Chan C."/>
        </authorList>
    </citation>
    <scope>NUCLEOTIDE SEQUENCE</scope>
</reference>
<sequence length="692" mass="74586">MQTRCRIGRWPNRSHHLVLAVIVTRLCVVRSENFDPNDLSRLYTTDPPDATTSPATTSVALPTTTTTSGPQLLSPAVINSELELGLVGELFDLLTHTSRIATIDKTVHHWGELFKPLAIKWKGLLFIRSQGVYIFQVNSLGAAELAVDKVPLIKTDIARTGQTSLSSKPVLLPAGYHDILLGYTEQDGQAGFQVSYIGPDTKHELRTVPPHSLLHRRGPCDLRPLPGTDNVACEGPRWALGSGESCQVRCSWGRFPNGVRGSSSLLQCYEGQLSQPDFSCQELQCQAPQVLNAAPGRSCLEGTTVRHGQNCTPSCVEGFEPKSWGFLGCKNGTLMGSFACEARESCAAPAEGSIVHASFPACSRGSVIPHGGNCVPLCEAGYQASTDLTCRDGLMQPQVFSCIVRPTTTTIPEVFVGQVVAANTASRSASPSYAAADSFPGSGAAPAVEPEEQAFRGDLGKWLPFLALTVLIGSVVLCCCLQGSGSAKGKGRSMGLCAGGQQSSRRGADERHGSTDSGSGSDEELGSRKAHPAAQQTAPSQEAQREAVRPLLQAHSLPREASPRSESGSSGSSSSSSRRSEERLPEQFGPGHHSQMGQQHLRQQEQFRQQQLQQRQPHERESQTRLPTSSAHNERILGSSFRASPPPRAQPQSSPPEAHKYHKDKDNPRDWMDVRAGHEASHIPWSDVRINE</sequence>
<feature type="compositionally biased region" description="Low complexity" evidence="1">
    <location>
        <begin position="44"/>
        <end position="67"/>
    </location>
</feature>
<feature type="compositionally biased region" description="Low complexity" evidence="1">
    <location>
        <begin position="598"/>
        <end position="615"/>
    </location>
</feature>
<feature type="chain" id="PRO_5032471789" description="PA14 domain-containing protein" evidence="2">
    <location>
        <begin position="32"/>
        <end position="692"/>
    </location>
</feature>
<dbReference type="Proteomes" id="UP000626109">
    <property type="component" value="Unassembled WGS sequence"/>
</dbReference>
<keyword evidence="2" id="KW-0732">Signal</keyword>
<name>A0A813L9P3_POLGL</name>
<feature type="region of interest" description="Disordered" evidence="1">
    <location>
        <begin position="40"/>
        <end position="67"/>
    </location>
</feature>
<evidence type="ECO:0000259" key="3">
    <source>
        <dbReference type="Pfam" id="PF07691"/>
    </source>
</evidence>
<dbReference type="Gene3D" id="2.60.120.380">
    <property type="match status" value="1"/>
</dbReference>
<comment type="caution">
    <text evidence="4">The sequence shown here is derived from an EMBL/GenBank/DDBJ whole genome shotgun (WGS) entry which is preliminary data.</text>
</comment>
<feature type="signal peptide" evidence="2">
    <location>
        <begin position="1"/>
        <end position="31"/>
    </location>
</feature>
<dbReference type="InterPro" id="IPR011658">
    <property type="entry name" value="PA14_dom"/>
</dbReference>
<dbReference type="SUPFAM" id="SSF56988">
    <property type="entry name" value="Anthrax protective antigen"/>
    <property type="match status" value="1"/>
</dbReference>
<dbReference type="Pfam" id="PF07691">
    <property type="entry name" value="PA14"/>
    <property type="match status" value="1"/>
</dbReference>
<feature type="domain" description="PA14" evidence="3">
    <location>
        <begin position="119"/>
        <end position="203"/>
    </location>
</feature>
<feature type="region of interest" description="Disordered" evidence="1">
    <location>
        <begin position="485"/>
        <end position="692"/>
    </location>
</feature>